<dbReference type="EMBL" id="JAPCWZ010000002">
    <property type="protein sequence ID" value="KAK8877504.1"/>
    <property type="molecule type" value="Genomic_DNA"/>
</dbReference>
<evidence type="ECO:0000256" key="7">
    <source>
        <dbReference type="RuleBase" id="RU003346"/>
    </source>
</evidence>
<protein>
    <submittedName>
        <fullName evidence="10">MFS monosaccharide transporter</fullName>
    </submittedName>
</protein>
<gene>
    <name evidence="10" type="ORF">PGQ11_002450</name>
</gene>
<dbReference type="PANTHER" id="PTHR48022:SF11">
    <property type="entry name" value="MONOSACCHARIDE TRANSPORTER (HXT8), PUTATIVE (AFU_ORTHOLOGUE AFUA_2G08120)-RELATED"/>
    <property type="match status" value="1"/>
</dbReference>
<dbReference type="PRINTS" id="PR00171">
    <property type="entry name" value="SUGRTRNSPORT"/>
</dbReference>
<feature type="domain" description="Major facilitator superfamily (MFS) profile" evidence="9">
    <location>
        <begin position="9"/>
        <end position="445"/>
    </location>
</feature>
<organism evidence="10 11">
    <name type="scientific">Apiospora arundinis</name>
    <dbReference type="NCBI Taxonomy" id="335852"/>
    <lineage>
        <taxon>Eukaryota</taxon>
        <taxon>Fungi</taxon>
        <taxon>Dikarya</taxon>
        <taxon>Ascomycota</taxon>
        <taxon>Pezizomycotina</taxon>
        <taxon>Sordariomycetes</taxon>
        <taxon>Xylariomycetidae</taxon>
        <taxon>Amphisphaeriales</taxon>
        <taxon>Apiosporaceae</taxon>
        <taxon>Apiospora</taxon>
    </lineage>
</organism>
<evidence type="ECO:0000256" key="2">
    <source>
        <dbReference type="ARBA" id="ARBA00010992"/>
    </source>
</evidence>
<keyword evidence="3 7" id="KW-0813">Transport</keyword>
<evidence type="ECO:0000313" key="10">
    <source>
        <dbReference type="EMBL" id="KAK8877504.1"/>
    </source>
</evidence>
<dbReference type="InterPro" id="IPR036259">
    <property type="entry name" value="MFS_trans_sf"/>
</dbReference>
<comment type="subcellular location">
    <subcellularLocation>
        <location evidence="1">Membrane</location>
        <topology evidence="1">Multi-pass membrane protein</topology>
    </subcellularLocation>
</comment>
<evidence type="ECO:0000256" key="1">
    <source>
        <dbReference type="ARBA" id="ARBA00004141"/>
    </source>
</evidence>
<comment type="similarity">
    <text evidence="2 7">Belongs to the major facilitator superfamily. Sugar transporter (TC 2.A.1.1) family.</text>
</comment>
<proteinExistence type="inferred from homology"/>
<feature type="transmembrane region" description="Helical" evidence="8">
    <location>
        <begin position="352"/>
        <end position="371"/>
    </location>
</feature>
<feature type="transmembrane region" description="Helical" evidence="8">
    <location>
        <begin position="168"/>
        <end position="189"/>
    </location>
</feature>
<dbReference type="Pfam" id="PF00083">
    <property type="entry name" value="Sugar_tr"/>
    <property type="match status" value="1"/>
</dbReference>
<evidence type="ECO:0000256" key="8">
    <source>
        <dbReference type="SAM" id="Phobius"/>
    </source>
</evidence>
<evidence type="ECO:0000256" key="3">
    <source>
        <dbReference type="ARBA" id="ARBA00022448"/>
    </source>
</evidence>
<keyword evidence="5 8" id="KW-1133">Transmembrane helix</keyword>
<sequence length="501" mass="54540">MSRFYTIGVALFAAIGTLLFGFDTGIATTTIAHQSWVDYMGHPSNGLTGAVVAVYIAGEAAGALTQTFLGDRLGRIGFMKLMCVAVTVGTIIQTASVNMGMFLAGRVLAGYAVGGMVGTVPIYLSEIAAPHQRGLIGGISGCGIAFGTMLSNWVGFACGYAPYGATQWRLPLGIQIPWGVILFIGLSTFMPDSPRQLLRNGHPEKAREQFARIRRDLRDAEEVADEFALMQAQIEYEMAREIKSYSEIWRLYRHRVMTSVAVQTMTSLTGVNVIQYYQTILYKSLGIDAHAILALAAVYGSVAFVANCVTTQWLTDQWGRRKMILTGLSGVILIEIYAAVMQRQFQNTDNRVGKGFAILGIYLFVVCYYGMLNSTTWLYGAEVLPIALRSKVMGLAACSHFVVNVAVTEAGPSAFARIGENYYYVFVGCTTFFLVVAYFYFPETRKKTLEEIASTFGDRVAVLAHDEGAPGVRAIAPNGAAVKKTISEEGTAVETMEHSRV</sequence>
<keyword evidence="4 8" id="KW-0812">Transmembrane</keyword>
<evidence type="ECO:0000259" key="9">
    <source>
        <dbReference type="PROSITE" id="PS50850"/>
    </source>
</evidence>
<keyword evidence="6 8" id="KW-0472">Membrane</keyword>
<evidence type="ECO:0000256" key="6">
    <source>
        <dbReference type="ARBA" id="ARBA00023136"/>
    </source>
</evidence>
<comment type="caution">
    <text evidence="10">The sequence shown here is derived from an EMBL/GenBank/DDBJ whole genome shotgun (WGS) entry which is preliminary data.</text>
</comment>
<feature type="transmembrane region" description="Helical" evidence="8">
    <location>
        <begin position="392"/>
        <end position="410"/>
    </location>
</feature>
<evidence type="ECO:0000256" key="5">
    <source>
        <dbReference type="ARBA" id="ARBA00022989"/>
    </source>
</evidence>
<evidence type="ECO:0000313" key="11">
    <source>
        <dbReference type="Proteomes" id="UP001390339"/>
    </source>
</evidence>
<dbReference type="SUPFAM" id="SSF103473">
    <property type="entry name" value="MFS general substrate transporter"/>
    <property type="match status" value="1"/>
</dbReference>
<dbReference type="NCBIfam" id="TIGR00879">
    <property type="entry name" value="SP"/>
    <property type="match status" value="1"/>
</dbReference>
<dbReference type="PROSITE" id="PS50850">
    <property type="entry name" value="MFS"/>
    <property type="match status" value="1"/>
</dbReference>
<feature type="transmembrane region" description="Helical" evidence="8">
    <location>
        <begin position="48"/>
        <end position="69"/>
    </location>
</feature>
<dbReference type="InterPro" id="IPR005828">
    <property type="entry name" value="MFS_sugar_transport-like"/>
</dbReference>
<feature type="transmembrane region" description="Helical" evidence="8">
    <location>
        <begin position="108"/>
        <end position="124"/>
    </location>
</feature>
<dbReference type="InterPro" id="IPR020846">
    <property type="entry name" value="MFS_dom"/>
</dbReference>
<feature type="transmembrane region" description="Helical" evidence="8">
    <location>
        <begin position="136"/>
        <end position="156"/>
    </location>
</feature>
<name>A0ABR2JI61_9PEZI</name>
<feature type="transmembrane region" description="Helical" evidence="8">
    <location>
        <begin position="422"/>
        <end position="441"/>
    </location>
</feature>
<feature type="transmembrane region" description="Helical" evidence="8">
    <location>
        <begin position="81"/>
        <end position="102"/>
    </location>
</feature>
<dbReference type="PANTHER" id="PTHR48022">
    <property type="entry name" value="PLASTIDIC GLUCOSE TRANSPORTER 4"/>
    <property type="match status" value="1"/>
</dbReference>
<feature type="transmembrane region" description="Helical" evidence="8">
    <location>
        <begin position="289"/>
        <end position="311"/>
    </location>
</feature>
<evidence type="ECO:0000256" key="4">
    <source>
        <dbReference type="ARBA" id="ARBA00022692"/>
    </source>
</evidence>
<reference evidence="10 11" key="1">
    <citation type="journal article" date="2024" name="IMA Fungus">
        <title>Apiospora arundinis, a panoply of carbohydrate-active enzymes and secondary metabolites.</title>
        <authorList>
            <person name="Sorensen T."/>
            <person name="Petersen C."/>
            <person name="Muurmann A.T."/>
            <person name="Christiansen J.V."/>
            <person name="Brundto M.L."/>
            <person name="Overgaard C.K."/>
            <person name="Boysen A.T."/>
            <person name="Wollenberg R.D."/>
            <person name="Larsen T.O."/>
            <person name="Sorensen J.L."/>
            <person name="Nielsen K.L."/>
            <person name="Sondergaard T.E."/>
        </authorList>
    </citation>
    <scope>NUCLEOTIDE SEQUENCE [LARGE SCALE GENOMIC DNA]</scope>
    <source>
        <strain evidence="10 11">AAU 773</strain>
    </source>
</reference>
<dbReference type="Gene3D" id="1.20.1250.20">
    <property type="entry name" value="MFS general substrate transporter like domains"/>
    <property type="match status" value="1"/>
</dbReference>
<dbReference type="Proteomes" id="UP001390339">
    <property type="component" value="Unassembled WGS sequence"/>
</dbReference>
<feature type="transmembrane region" description="Helical" evidence="8">
    <location>
        <begin position="256"/>
        <end position="277"/>
    </location>
</feature>
<dbReference type="InterPro" id="IPR050360">
    <property type="entry name" value="MFS_Sugar_Transporters"/>
</dbReference>
<accession>A0ABR2JI61</accession>
<keyword evidence="11" id="KW-1185">Reference proteome</keyword>
<feature type="transmembrane region" description="Helical" evidence="8">
    <location>
        <begin position="323"/>
        <end position="340"/>
    </location>
</feature>
<dbReference type="InterPro" id="IPR003663">
    <property type="entry name" value="Sugar/inositol_transpt"/>
</dbReference>